<dbReference type="Gene3D" id="3.40.30.10">
    <property type="entry name" value="Glutaredoxin"/>
    <property type="match status" value="1"/>
</dbReference>
<dbReference type="Pfam" id="PF00085">
    <property type="entry name" value="Thioredoxin"/>
    <property type="match status" value="1"/>
</dbReference>
<dbReference type="CDD" id="cd02947">
    <property type="entry name" value="TRX_family"/>
    <property type="match status" value="1"/>
</dbReference>
<comment type="caution">
    <text evidence="8">The sequence shown here is derived from an EMBL/GenBank/DDBJ whole genome shotgun (WGS) entry which is preliminary data.</text>
</comment>
<reference evidence="8 9" key="1">
    <citation type="journal article" date="2019" name="Int. J. Syst. Evol. Microbiol.">
        <title>The Global Catalogue of Microorganisms (GCM) 10K type strain sequencing project: providing services to taxonomists for standard genome sequencing and annotation.</title>
        <authorList>
            <consortium name="The Broad Institute Genomics Platform"/>
            <consortium name="The Broad Institute Genome Sequencing Center for Infectious Disease"/>
            <person name="Wu L."/>
            <person name="Ma J."/>
        </authorList>
    </citation>
    <scope>NUCLEOTIDE SEQUENCE [LARGE SCALE GENOMIC DNA]</scope>
    <source>
        <strain evidence="8 9">JCM 16013</strain>
    </source>
</reference>
<evidence type="ECO:0000259" key="7">
    <source>
        <dbReference type="PROSITE" id="PS51352"/>
    </source>
</evidence>
<evidence type="ECO:0000256" key="4">
    <source>
        <dbReference type="ARBA" id="ARBA00023157"/>
    </source>
</evidence>
<keyword evidence="5" id="KW-0676">Redox-active center</keyword>
<evidence type="ECO:0000256" key="1">
    <source>
        <dbReference type="ARBA" id="ARBA00008987"/>
    </source>
</evidence>
<dbReference type="PROSITE" id="PS00194">
    <property type="entry name" value="THIOREDOXIN_1"/>
    <property type="match status" value="1"/>
</dbReference>
<organism evidence="8 9">
    <name type="scientific">Catenulispora subtropica</name>
    <dbReference type="NCBI Taxonomy" id="450798"/>
    <lineage>
        <taxon>Bacteria</taxon>
        <taxon>Bacillati</taxon>
        <taxon>Actinomycetota</taxon>
        <taxon>Actinomycetes</taxon>
        <taxon>Catenulisporales</taxon>
        <taxon>Catenulisporaceae</taxon>
        <taxon>Catenulispora</taxon>
    </lineage>
</organism>
<keyword evidence="9" id="KW-1185">Reference proteome</keyword>
<gene>
    <name evidence="8" type="primary">trxA_3</name>
    <name evidence="8" type="ORF">GCM10009838_73310</name>
</gene>
<dbReference type="InterPro" id="IPR036249">
    <property type="entry name" value="Thioredoxin-like_sf"/>
</dbReference>
<evidence type="ECO:0000256" key="2">
    <source>
        <dbReference type="ARBA" id="ARBA00022448"/>
    </source>
</evidence>
<sequence>MSTVDLTKDTFEKTVTADGITLVDFWAAWCGPCRQFAPIYQKVSEANPDITFAKVDTEAEPELAGAFDIRSIPTLMIFRDGVMVYGQPGALPEAPLVDLIGQARALDMEEVRRQIAEHQAADGHKGTDSEE</sequence>
<dbReference type="NCBIfam" id="TIGR01068">
    <property type="entry name" value="thioredoxin"/>
    <property type="match status" value="1"/>
</dbReference>
<keyword evidence="2" id="KW-0813">Transport</keyword>
<dbReference type="RefSeq" id="WP_344661783.1">
    <property type="nucleotide sequence ID" value="NZ_BAAAQM010000060.1"/>
</dbReference>
<accession>A0ABN2T3K4</accession>
<dbReference type="PANTHER" id="PTHR45663">
    <property type="entry name" value="GEO12009P1"/>
    <property type="match status" value="1"/>
</dbReference>
<dbReference type="EMBL" id="BAAAQM010000060">
    <property type="protein sequence ID" value="GAA1997403.1"/>
    <property type="molecule type" value="Genomic_DNA"/>
</dbReference>
<protein>
    <recommendedName>
        <fullName evidence="6">Thioredoxin</fullName>
    </recommendedName>
</protein>
<evidence type="ECO:0000256" key="3">
    <source>
        <dbReference type="ARBA" id="ARBA00022982"/>
    </source>
</evidence>
<evidence type="ECO:0000256" key="6">
    <source>
        <dbReference type="NCBIfam" id="TIGR01068"/>
    </source>
</evidence>
<keyword evidence="4" id="KW-1015">Disulfide bond</keyword>
<feature type="domain" description="Thioredoxin" evidence="7">
    <location>
        <begin position="1"/>
        <end position="105"/>
    </location>
</feature>
<name>A0ABN2T3K4_9ACTN</name>
<keyword evidence="3" id="KW-0249">Electron transport</keyword>
<dbReference type="Proteomes" id="UP001499854">
    <property type="component" value="Unassembled WGS sequence"/>
</dbReference>
<dbReference type="SUPFAM" id="SSF52833">
    <property type="entry name" value="Thioredoxin-like"/>
    <property type="match status" value="1"/>
</dbReference>
<proteinExistence type="inferred from homology"/>
<dbReference type="PRINTS" id="PR00421">
    <property type="entry name" value="THIOREDOXIN"/>
</dbReference>
<evidence type="ECO:0000313" key="9">
    <source>
        <dbReference type="Proteomes" id="UP001499854"/>
    </source>
</evidence>
<comment type="similarity">
    <text evidence="1">Belongs to the thioredoxin family.</text>
</comment>
<evidence type="ECO:0000313" key="8">
    <source>
        <dbReference type="EMBL" id="GAA1997403.1"/>
    </source>
</evidence>
<dbReference type="PANTHER" id="PTHR45663:SF40">
    <property type="entry name" value="THIOREDOXIN 2"/>
    <property type="match status" value="1"/>
</dbReference>
<dbReference type="PROSITE" id="PS51352">
    <property type="entry name" value="THIOREDOXIN_2"/>
    <property type="match status" value="1"/>
</dbReference>
<dbReference type="InterPro" id="IPR017937">
    <property type="entry name" value="Thioredoxin_CS"/>
</dbReference>
<dbReference type="InterPro" id="IPR013766">
    <property type="entry name" value="Thioredoxin_domain"/>
</dbReference>
<dbReference type="InterPro" id="IPR005746">
    <property type="entry name" value="Thioredoxin"/>
</dbReference>
<evidence type="ECO:0000256" key="5">
    <source>
        <dbReference type="ARBA" id="ARBA00023284"/>
    </source>
</evidence>